<dbReference type="Pfam" id="PF14579">
    <property type="entry name" value="HHH_6"/>
    <property type="match status" value="1"/>
</dbReference>
<feature type="domain" description="Polymerase/histidinol phosphatase N-terminal" evidence="7">
    <location>
        <begin position="8"/>
        <end position="86"/>
    </location>
</feature>
<dbReference type="InterPro" id="IPR041931">
    <property type="entry name" value="DNA_pol3_alpha_thumb_dom"/>
</dbReference>
<reference evidence="8 9" key="1">
    <citation type="submission" date="2017-04" db="EMBL/GenBank/DDBJ databases">
        <title>Staphylococcus agnetis, a potential pathogen in the broiler production.</title>
        <authorList>
            <person name="Poulsen L."/>
        </authorList>
    </citation>
    <scope>NUCLEOTIDE SEQUENCE [LARGE SCALE GENOMIC DNA]</scope>
    <source>
        <strain evidence="8 9">723_310714_2_2_spleen</strain>
    </source>
</reference>
<evidence type="ECO:0000256" key="1">
    <source>
        <dbReference type="ARBA" id="ARBA00012417"/>
    </source>
</evidence>
<dbReference type="SUPFAM" id="SSF89550">
    <property type="entry name" value="PHP domain-like"/>
    <property type="match status" value="1"/>
</dbReference>
<name>A0ABX3Z0X4_9STAP</name>
<dbReference type="Gene3D" id="3.20.20.140">
    <property type="entry name" value="Metal-dependent hydrolases"/>
    <property type="match status" value="1"/>
</dbReference>
<dbReference type="Pfam" id="PF17657">
    <property type="entry name" value="DNA_pol3_finger"/>
    <property type="match status" value="1"/>
</dbReference>
<proteinExistence type="predicted"/>
<dbReference type="InterPro" id="IPR016195">
    <property type="entry name" value="Pol/histidinol_Pase-like"/>
</dbReference>
<evidence type="ECO:0000256" key="5">
    <source>
        <dbReference type="ARBA" id="ARBA00022932"/>
    </source>
</evidence>
<dbReference type="EC" id="2.7.7.7" evidence="1"/>
<gene>
    <name evidence="8" type="ORF">B9M88_09755</name>
</gene>
<dbReference type="Gene3D" id="1.10.150.870">
    <property type="match status" value="1"/>
</dbReference>
<dbReference type="InterPro" id="IPR029460">
    <property type="entry name" value="DNAPol_HHH"/>
</dbReference>
<evidence type="ECO:0000313" key="8">
    <source>
        <dbReference type="EMBL" id="OTW30543.1"/>
    </source>
</evidence>
<dbReference type="RefSeq" id="WP_085621976.1">
    <property type="nucleotide sequence ID" value="NZ_NDYM01000002.1"/>
</dbReference>
<organism evidence="8 9">
    <name type="scientific">Staphylococcus agnetis</name>
    <dbReference type="NCBI Taxonomy" id="985762"/>
    <lineage>
        <taxon>Bacteria</taxon>
        <taxon>Bacillati</taxon>
        <taxon>Bacillota</taxon>
        <taxon>Bacilli</taxon>
        <taxon>Bacillales</taxon>
        <taxon>Staphylococcaceae</taxon>
        <taxon>Staphylococcus</taxon>
    </lineage>
</organism>
<dbReference type="InterPro" id="IPR040982">
    <property type="entry name" value="DNA_pol3_finger"/>
</dbReference>
<evidence type="ECO:0000259" key="7">
    <source>
        <dbReference type="SMART" id="SM00481"/>
    </source>
</evidence>
<comment type="caution">
    <text evidence="8">The sequence shown here is derived from an EMBL/GenBank/DDBJ whole genome shotgun (WGS) entry which is preliminary data.</text>
</comment>
<dbReference type="EMBL" id="NEFX01000018">
    <property type="protein sequence ID" value="OTW30543.1"/>
    <property type="molecule type" value="Genomic_DNA"/>
</dbReference>
<evidence type="ECO:0000256" key="2">
    <source>
        <dbReference type="ARBA" id="ARBA00022679"/>
    </source>
</evidence>
<dbReference type="Pfam" id="PF02811">
    <property type="entry name" value="PHP"/>
    <property type="match status" value="1"/>
</dbReference>
<protein>
    <recommendedName>
        <fullName evidence="1">DNA-directed DNA polymerase</fullName>
        <ecNumber evidence="1">2.7.7.7</ecNumber>
    </recommendedName>
</protein>
<dbReference type="PANTHER" id="PTHR32294">
    <property type="entry name" value="DNA POLYMERASE III SUBUNIT ALPHA"/>
    <property type="match status" value="1"/>
</dbReference>
<sequence>MNDKLKLCALHNHSDFSNFRLIDAITRTEELLLTADMLGYSALAITEHESIASSVQILKDLNNLKNKGKLKTLDKLIFGNEIYLVDSLEEVRDNYQSGVTKFPHFILMAKNRKGFEALSKLSSQAWKNSFFTGLMERTPTTKEFLRQVVHSNEYKDTLLATSACVGSNVNIPLIRAMEAENEGNLSGRDNLIDKSRKEITWCIETFGKDNFFLELQPALSEVQKYCNKWLVKFSKEFGLKCVLANDTHYARPGDREIHKIFLNSKESSGFREVDEFYYYCYMHSKQEMEKQMDYLGGEVVQEALLNTCAIYDLVEEYDLQLDPVIPKSTIPEFQIRHIFRPAYDKYTYIKYLAESEYEDDRYLLYLIEEGYFNELHYDGISSKEFHKILDRINQELKEIIGVGKKINQTMTSYYLTCREIVNIMWQDDECGGQSLVGSGRGSGAGFLINYLLGITQINPLDYYNMPHTRHLSSERVQVGADAASSIPDIDVDCEGSKRQQIIHALKNHYGEDRVLNVCTYGTEGAKSAIKMACRGLGIPDTEGQYLGSFIKTERGSQWSINDTLYGNEEKGRKPDTQFRREMEKHPKLIEVATRLEGLTTRRGIHAGGVIIFNDEAFKNNAIMTASKGSAHVTQFNLSDSEYTGGVKFDLLSVENLSRIRETLDLLAKDGLIDDSKSLRENFRDLLHPKNLDLENKEYFDMASKGDISDLFQFSTEIGRNSVIKVSPNSFEEFCAANSLMRLQSEDGEQPIDKYIRHKENIQLWYDEMKNWGLNSDEIKVMEKHLLHDFGLNITQEVSMVLSADPKISNFDILEQNKLRKVIAKPKGAALDEIKSLFYRRGFEQGTRKELLDYVWEVQFKMQMSYSFSQLHVTAYSIIGIQNLELNRRFPRIYWQTACLNVDSDSVSEDSKDIDYAKIANGIGKIKSYGVDVKLPDINKSDLAFTPDVHNNAIIYGLKPVKSLNSKIVSDIIANRPYTSVQDVLTKLYDTNLITNTHLISIVKSGMLDNICTSRKHAMMEVIRHITKLPDKLTMQNIKLLIEADILKDRKEKELVLFKESFNKNVLRKVQTGKSKSKHKIFKVEDTETYNRLCGEIGIVAIQSDYYEIDEKEFKKFFDKQIVDLKEWLKTSEPLGLAHKHLLNEQWIKHALGSYSKWEMETLSFYYHEHELEDINKETYNISSYKNLPENPIVVDKFKFKGREMPKYQILNIAGVVIAKDPNKHIVTILTSDGSVVPVKYQGNFSAYDKTIKRDGKVIEKSWFSKGNLLIISGFRRGNQFVAKKYADSNTSTTTKLIDYVGNNGEITYKLDRELL</sequence>
<keyword evidence="4" id="KW-0235">DNA replication</keyword>
<evidence type="ECO:0000313" key="9">
    <source>
        <dbReference type="Proteomes" id="UP000195208"/>
    </source>
</evidence>
<keyword evidence="2" id="KW-0808">Transferase</keyword>
<evidence type="ECO:0000256" key="4">
    <source>
        <dbReference type="ARBA" id="ARBA00022705"/>
    </source>
</evidence>
<comment type="catalytic activity">
    <reaction evidence="6">
        <text>DNA(n) + a 2'-deoxyribonucleoside 5'-triphosphate = DNA(n+1) + diphosphate</text>
        <dbReference type="Rhea" id="RHEA:22508"/>
        <dbReference type="Rhea" id="RHEA-COMP:17339"/>
        <dbReference type="Rhea" id="RHEA-COMP:17340"/>
        <dbReference type="ChEBI" id="CHEBI:33019"/>
        <dbReference type="ChEBI" id="CHEBI:61560"/>
        <dbReference type="ChEBI" id="CHEBI:173112"/>
        <dbReference type="EC" id="2.7.7.7"/>
    </reaction>
</comment>
<dbReference type="InterPro" id="IPR011708">
    <property type="entry name" value="DNA_pol3_alpha_NTPase_dom"/>
</dbReference>
<dbReference type="Proteomes" id="UP000195208">
    <property type="component" value="Unassembled WGS sequence"/>
</dbReference>
<accession>A0ABX3Z0X4</accession>
<dbReference type="SMART" id="SM00481">
    <property type="entry name" value="POLIIIAc"/>
    <property type="match status" value="1"/>
</dbReference>
<dbReference type="InterPro" id="IPR004013">
    <property type="entry name" value="PHP_dom"/>
</dbReference>
<dbReference type="InterPro" id="IPR003141">
    <property type="entry name" value="Pol/His_phosphatase_N"/>
</dbReference>
<dbReference type="Pfam" id="PF07733">
    <property type="entry name" value="DNA_pol3_alpha"/>
    <property type="match status" value="1"/>
</dbReference>
<keyword evidence="9" id="KW-1185">Reference proteome</keyword>
<dbReference type="Gene3D" id="1.10.10.1600">
    <property type="entry name" value="Bacterial DNA polymerase III alpha subunit, thumb domain"/>
    <property type="match status" value="1"/>
</dbReference>
<dbReference type="InterPro" id="IPR004805">
    <property type="entry name" value="DnaE2/DnaE/PolC"/>
</dbReference>
<evidence type="ECO:0000256" key="3">
    <source>
        <dbReference type="ARBA" id="ARBA00022695"/>
    </source>
</evidence>
<keyword evidence="3" id="KW-0548">Nucleotidyltransferase</keyword>
<dbReference type="PANTHER" id="PTHR32294:SF0">
    <property type="entry name" value="DNA POLYMERASE III SUBUNIT ALPHA"/>
    <property type="match status" value="1"/>
</dbReference>
<evidence type="ECO:0000256" key="6">
    <source>
        <dbReference type="ARBA" id="ARBA00049244"/>
    </source>
</evidence>
<keyword evidence="5" id="KW-0239">DNA-directed DNA polymerase</keyword>